<sequence>MPAFDLIIRNGTIVDGTGTERFTGDVAIRDGLIVQVGPVDGDATEEIDAAGKIVTPGFVDIHTHYDGQATWDQEMAPSSWHGVTTVIMGNCGVGFAPAQPDRHEWLIGLMEGVEDIPGTALAEGITWEWETFPEYLDALEKLPRSIDVGTHVPHGAVRAYVLGDREKPGAVPTEDDIAAMGRIVEEGVRAGALGFSTSRTVIHKSVDGELVPGTTATPEELVAIGRAMGRAGHGVFEMASDLNREWNEFDWMGRLSRETGLPVTFAALQSIAKELPLEEQIATMRAENDNGANIVAQIALRGNGIIMAWRGTVHPFRFRPSWQAIMDLPWEEQKAKLLDPAFKARLLSEANDFSGAPQDMLGLLMIVVAGWTMQFEMDEDFDYEPAPEASVQARAAAAGMSCEEYAYDMLCRDDGAGFIYLPILNYADGNLDFLEALQQAEDTVNSLSDGGAHCGTICDAASPTFMLQHWVRDRRQADHRSGGRIALEHAIKRQCADTARLYGLEDRGVIAPGYLADLNVIDLDQLKLGKPWLAFDLPAGGKRLLQKAEGYVATIKGGVVTFRDGKWTGATPGGLIRGPQRAAMLEAAE</sequence>
<dbReference type="Gene3D" id="3.20.20.140">
    <property type="entry name" value="Metal-dependent hydrolases"/>
    <property type="match status" value="1"/>
</dbReference>
<protein>
    <submittedName>
        <fullName evidence="2">D-aminoacylase</fullName>
    </submittedName>
</protein>
<evidence type="ECO:0000313" key="2">
    <source>
        <dbReference type="EMBL" id="RIV81437.1"/>
    </source>
</evidence>
<proteinExistence type="predicted"/>
<keyword evidence="3" id="KW-1185">Reference proteome</keyword>
<dbReference type="EMBL" id="QXFK01000004">
    <property type="protein sequence ID" value="RIV81437.1"/>
    <property type="molecule type" value="Genomic_DNA"/>
</dbReference>
<dbReference type="InterPro" id="IPR050378">
    <property type="entry name" value="Metallo-dep_Hydrolases_sf"/>
</dbReference>
<dbReference type="Gene3D" id="2.30.40.10">
    <property type="entry name" value="Urease, subunit C, domain 1"/>
    <property type="match status" value="1"/>
</dbReference>
<dbReference type="GO" id="GO:0005829">
    <property type="term" value="C:cytosol"/>
    <property type="evidence" value="ECO:0007669"/>
    <property type="project" value="TreeGrafter"/>
</dbReference>
<dbReference type="OrthoDB" id="9766983at2"/>
<dbReference type="InterPro" id="IPR011059">
    <property type="entry name" value="Metal-dep_hydrolase_composite"/>
</dbReference>
<organism evidence="2 3">
    <name type="scientific">Pelagerythrobacter aerophilus</name>
    <dbReference type="NCBI Taxonomy" id="2306995"/>
    <lineage>
        <taxon>Bacteria</taxon>
        <taxon>Pseudomonadati</taxon>
        <taxon>Pseudomonadota</taxon>
        <taxon>Alphaproteobacteria</taxon>
        <taxon>Sphingomonadales</taxon>
        <taxon>Erythrobacteraceae</taxon>
        <taxon>Pelagerythrobacter</taxon>
    </lineage>
</organism>
<reference evidence="2 3" key="1">
    <citation type="submission" date="2018-08" db="EMBL/GenBank/DDBJ databases">
        <title>Altererythrobacter sp.Ery1 and Ery12, the genome sequencing of novel strains in genus Alterythrobacter.</title>
        <authorList>
            <person name="Cheng H."/>
            <person name="Wu Y.-H."/>
            <person name="Fang C."/>
            <person name="Xu X.-W."/>
        </authorList>
    </citation>
    <scope>NUCLEOTIDE SEQUENCE [LARGE SCALE GENOMIC DNA]</scope>
    <source>
        <strain evidence="2 3">Ery1</strain>
    </source>
</reference>
<dbReference type="Pfam" id="PF07969">
    <property type="entry name" value="Amidohydro_3"/>
    <property type="match status" value="2"/>
</dbReference>
<dbReference type="Proteomes" id="UP000285092">
    <property type="component" value="Unassembled WGS sequence"/>
</dbReference>
<name>A0A418NMP6_9SPHN</name>
<gene>
    <name evidence="2" type="ORF">D2V04_00555</name>
</gene>
<accession>A0A418NMP6</accession>
<dbReference type="InterPro" id="IPR013108">
    <property type="entry name" value="Amidohydro_3"/>
</dbReference>
<dbReference type="SUPFAM" id="SSF51556">
    <property type="entry name" value="Metallo-dependent hydrolases"/>
    <property type="match status" value="1"/>
</dbReference>
<dbReference type="SUPFAM" id="SSF51338">
    <property type="entry name" value="Composite domain of metallo-dependent hydrolases"/>
    <property type="match status" value="1"/>
</dbReference>
<dbReference type="AlphaFoldDB" id="A0A418NMP6"/>
<evidence type="ECO:0000259" key="1">
    <source>
        <dbReference type="Pfam" id="PF07969"/>
    </source>
</evidence>
<feature type="domain" description="Amidohydrolase 3" evidence="1">
    <location>
        <begin position="434"/>
        <end position="562"/>
    </location>
</feature>
<dbReference type="InterPro" id="IPR032466">
    <property type="entry name" value="Metal_Hydrolase"/>
</dbReference>
<comment type="caution">
    <text evidence="2">The sequence shown here is derived from an EMBL/GenBank/DDBJ whole genome shotgun (WGS) entry which is preliminary data.</text>
</comment>
<dbReference type="RefSeq" id="WP_119511441.1">
    <property type="nucleotide sequence ID" value="NZ_QXFK01000004.1"/>
</dbReference>
<dbReference type="GO" id="GO:0016812">
    <property type="term" value="F:hydrolase activity, acting on carbon-nitrogen (but not peptide) bonds, in cyclic amides"/>
    <property type="evidence" value="ECO:0007669"/>
    <property type="project" value="TreeGrafter"/>
</dbReference>
<feature type="domain" description="Amidohydrolase 3" evidence="1">
    <location>
        <begin position="45"/>
        <end position="299"/>
    </location>
</feature>
<dbReference type="PANTHER" id="PTHR11647:SF1">
    <property type="entry name" value="COLLAPSIN RESPONSE MEDIATOR PROTEIN"/>
    <property type="match status" value="1"/>
</dbReference>
<dbReference type="CDD" id="cd01297">
    <property type="entry name" value="D-aminoacylase"/>
    <property type="match status" value="1"/>
</dbReference>
<dbReference type="PANTHER" id="PTHR11647">
    <property type="entry name" value="HYDRANTOINASE/DIHYDROPYRIMIDINASE FAMILY MEMBER"/>
    <property type="match status" value="1"/>
</dbReference>
<evidence type="ECO:0000313" key="3">
    <source>
        <dbReference type="Proteomes" id="UP000285092"/>
    </source>
</evidence>